<dbReference type="PANTHER" id="PTHR37984:SF5">
    <property type="entry name" value="PROTEIN NYNRIN-LIKE"/>
    <property type="match status" value="1"/>
</dbReference>
<evidence type="ECO:0000256" key="5">
    <source>
        <dbReference type="ARBA" id="ARBA00022801"/>
    </source>
</evidence>
<feature type="domain" description="Reverse transcriptase RNase H-like" evidence="7">
    <location>
        <begin position="28"/>
        <end position="133"/>
    </location>
</feature>
<accession>A0A9Q3IEN7</accession>
<evidence type="ECO:0000256" key="1">
    <source>
        <dbReference type="ARBA" id="ARBA00022679"/>
    </source>
</evidence>
<keyword evidence="3" id="KW-0540">Nuclease</keyword>
<dbReference type="InterPro" id="IPR050951">
    <property type="entry name" value="Retrovirus_Pol_polyprotein"/>
</dbReference>
<keyword evidence="4" id="KW-0255">Endonuclease</keyword>
<name>A0A9Q3IEN7_9BASI</name>
<sequence length="197" mass="23209">MTQERIKSYEKRRKALTESSLLLMAKWNSPFKLYINSCGDRLGAALHESQIINEKPTEGRVCYISRQIKPTQGRYGARKMKFLCLVWELEKLHYYLDGSVFEVRADFNAIDSILNMKTPKRYMLRWQISIQEYRGNMTIVYKSQTNHKNFDRLSRWALANTPYNPAYVCLEAESQIQIEVINITDIGTEFFEEVRES</sequence>
<evidence type="ECO:0000256" key="4">
    <source>
        <dbReference type="ARBA" id="ARBA00022759"/>
    </source>
</evidence>
<evidence type="ECO:0000313" key="8">
    <source>
        <dbReference type="EMBL" id="MBW0536380.1"/>
    </source>
</evidence>
<comment type="caution">
    <text evidence="8">The sequence shown here is derived from an EMBL/GenBank/DDBJ whole genome shotgun (WGS) entry which is preliminary data.</text>
</comment>
<organism evidence="8 9">
    <name type="scientific">Austropuccinia psidii MF-1</name>
    <dbReference type="NCBI Taxonomy" id="1389203"/>
    <lineage>
        <taxon>Eukaryota</taxon>
        <taxon>Fungi</taxon>
        <taxon>Dikarya</taxon>
        <taxon>Basidiomycota</taxon>
        <taxon>Pucciniomycotina</taxon>
        <taxon>Pucciniomycetes</taxon>
        <taxon>Pucciniales</taxon>
        <taxon>Sphaerophragmiaceae</taxon>
        <taxon>Austropuccinia</taxon>
    </lineage>
</organism>
<dbReference type="Proteomes" id="UP000765509">
    <property type="component" value="Unassembled WGS sequence"/>
</dbReference>
<dbReference type="Pfam" id="PF17917">
    <property type="entry name" value="RT_RNaseH"/>
    <property type="match status" value="1"/>
</dbReference>
<gene>
    <name evidence="8" type="ORF">O181_076095</name>
</gene>
<proteinExistence type="predicted"/>
<keyword evidence="5" id="KW-0378">Hydrolase</keyword>
<dbReference type="EMBL" id="AVOT02041120">
    <property type="protein sequence ID" value="MBW0536380.1"/>
    <property type="molecule type" value="Genomic_DNA"/>
</dbReference>
<dbReference type="InterPro" id="IPR041373">
    <property type="entry name" value="RT_RNaseH"/>
</dbReference>
<evidence type="ECO:0000259" key="7">
    <source>
        <dbReference type="Pfam" id="PF17917"/>
    </source>
</evidence>
<protein>
    <recommendedName>
        <fullName evidence="7">Reverse transcriptase RNase H-like domain-containing protein</fullName>
    </recommendedName>
</protein>
<dbReference type="InterPro" id="IPR043502">
    <property type="entry name" value="DNA/RNA_pol_sf"/>
</dbReference>
<dbReference type="SUPFAM" id="SSF56672">
    <property type="entry name" value="DNA/RNA polymerases"/>
    <property type="match status" value="1"/>
</dbReference>
<dbReference type="AlphaFoldDB" id="A0A9Q3IEN7"/>
<dbReference type="PANTHER" id="PTHR37984">
    <property type="entry name" value="PROTEIN CBG26694"/>
    <property type="match status" value="1"/>
</dbReference>
<keyword evidence="9" id="KW-1185">Reference proteome</keyword>
<evidence type="ECO:0000256" key="3">
    <source>
        <dbReference type="ARBA" id="ARBA00022722"/>
    </source>
</evidence>
<evidence type="ECO:0000256" key="6">
    <source>
        <dbReference type="ARBA" id="ARBA00022918"/>
    </source>
</evidence>
<dbReference type="GO" id="GO:0016787">
    <property type="term" value="F:hydrolase activity"/>
    <property type="evidence" value="ECO:0007669"/>
    <property type="project" value="UniProtKB-KW"/>
</dbReference>
<evidence type="ECO:0000256" key="2">
    <source>
        <dbReference type="ARBA" id="ARBA00022695"/>
    </source>
</evidence>
<keyword evidence="6" id="KW-0695">RNA-directed DNA polymerase</keyword>
<keyword evidence="1" id="KW-0808">Transferase</keyword>
<dbReference type="GO" id="GO:0004519">
    <property type="term" value="F:endonuclease activity"/>
    <property type="evidence" value="ECO:0007669"/>
    <property type="project" value="UniProtKB-KW"/>
</dbReference>
<reference evidence="8" key="1">
    <citation type="submission" date="2021-03" db="EMBL/GenBank/DDBJ databases">
        <title>Draft genome sequence of rust myrtle Austropuccinia psidii MF-1, a brazilian biotype.</title>
        <authorList>
            <person name="Quecine M.C."/>
            <person name="Pachon D.M.R."/>
            <person name="Bonatelli M.L."/>
            <person name="Correr F.H."/>
            <person name="Franceschini L.M."/>
            <person name="Leite T.F."/>
            <person name="Margarido G.R.A."/>
            <person name="Almeida C.A."/>
            <person name="Ferrarezi J.A."/>
            <person name="Labate C.A."/>
        </authorList>
    </citation>
    <scope>NUCLEOTIDE SEQUENCE</scope>
    <source>
        <strain evidence="8">MF-1</strain>
    </source>
</reference>
<keyword evidence="2" id="KW-0548">Nucleotidyltransferase</keyword>
<evidence type="ECO:0000313" key="9">
    <source>
        <dbReference type="Proteomes" id="UP000765509"/>
    </source>
</evidence>
<dbReference type="GO" id="GO:0003964">
    <property type="term" value="F:RNA-directed DNA polymerase activity"/>
    <property type="evidence" value="ECO:0007669"/>
    <property type="project" value="UniProtKB-KW"/>
</dbReference>